<dbReference type="EMBL" id="PKQJ01000019">
    <property type="protein sequence ID" value="PLC45373.1"/>
    <property type="molecule type" value="Genomic_DNA"/>
</dbReference>
<organism evidence="1 2">
    <name type="scientific">Lacticaseibacillus paracasei</name>
    <name type="common">Lactobacillus paracasei</name>
    <dbReference type="NCBI Taxonomy" id="1597"/>
    <lineage>
        <taxon>Bacteria</taxon>
        <taxon>Bacillati</taxon>
        <taxon>Bacillota</taxon>
        <taxon>Bacilli</taxon>
        <taxon>Lactobacillales</taxon>
        <taxon>Lactobacillaceae</taxon>
        <taxon>Lacticaseibacillus</taxon>
    </lineage>
</organism>
<reference evidence="1 2" key="1">
    <citation type="journal article" date="2018" name="Genome Announc.">
        <title>Draft Genome Sequence of Lactobacillus paracasei DUP 13076, Which Exhibits Potent Antipathogenic Effects against Salmonella enterica Serovars Enteritidis, Typhimurium, and Heidelberg.</title>
        <authorList>
            <person name="Muyyarikkandy M.S."/>
            <person name="Alqahtani F.H."/>
            <person name="Mandoiu I."/>
            <person name="Amalaradjou M.A."/>
        </authorList>
    </citation>
    <scope>NUCLEOTIDE SEQUENCE [LARGE SCALE GENOMIC DNA]</scope>
    <source>
        <strain evidence="1 2">DUP 13076</strain>
    </source>
</reference>
<dbReference type="Proteomes" id="UP000234512">
    <property type="component" value="Unassembled WGS sequence"/>
</dbReference>
<evidence type="ECO:0000313" key="1">
    <source>
        <dbReference type="EMBL" id="PLC45373.1"/>
    </source>
</evidence>
<proteinExistence type="predicted"/>
<dbReference type="NCBIfam" id="NF040509">
    <property type="entry name" value="Lacto_palin_RPT"/>
    <property type="match status" value="1"/>
</dbReference>
<evidence type="ECO:0000313" key="2">
    <source>
        <dbReference type="Proteomes" id="UP000234512"/>
    </source>
</evidence>
<comment type="caution">
    <text evidence="1">The sequence shown here is derived from an EMBL/GenBank/DDBJ whole genome shotgun (WGS) entry which is preliminary data.</text>
</comment>
<protein>
    <submittedName>
        <fullName evidence="1">Acetyltransferase</fullName>
    </submittedName>
</protein>
<accession>A0AB38Q5J7</accession>
<gene>
    <name evidence="1" type="ORF">C0Q90_13045</name>
</gene>
<name>A0AB38Q5J7_LACPA</name>
<sequence>MILTRSPAQKPAYKDLKCHGQAQTMTLEATYTPVSNRAGSRSDLNAFTSAETYT</sequence>
<dbReference type="AntiFam" id="ANF00266">
    <property type="entry name" value="DNA repeat translations related to WP_020751851.1"/>
</dbReference>
<dbReference type="AlphaFoldDB" id="A0AB38Q5J7"/>